<keyword evidence="1" id="KW-0732">Signal</keyword>
<dbReference type="Pfam" id="PF01459">
    <property type="entry name" value="Porin_3"/>
    <property type="match status" value="1"/>
</dbReference>
<dbReference type="PANTHER" id="PTHR11743">
    <property type="entry name" value="VOLTAGE-DEPENDENT ANION-SELECTIVE CHANNEL"/>
    <property type="match status" value="1"/>
</dbReference>
<keyword evidence="4" id="KW-1185">Reference proteome</keyword>
<dbReference type="PROSITE" id="PS00558">
    <property type="entry name" value="EUKARYOTIC_PORIN"/>
    <property type="match status" value="1"/>
</dbReference>
<dbReference type="InterPro" id="IPR023614">
    <property type="entry name" value="Porin_dom_sf"/>
</dbReference>
<dbReference type="GO" id="GO:0005741">
    <property type="term" value="C:mitochondrial outer membrane"/>
    <property type="evidence" value="ECO:0007669"/>
    <property type="project" value="InterPro"/>
</dbReference>
<feature type="chain" id="PRO_5008769741" description="Porin domain-containing protein" evidence="1">
    <location>
        <begin position="17"/>
        <end position="294"/>
    </location>
</feature>
<evidence type="ECO:0008006" key="5">
    <source>
        <dbReference type="Google" id="ProtNLM"/>
    </source>
</evidence>
<evidence type="ECO:0000313" key="2">
    <source>
        <dbReference type="EMBL" id="EKX32746.1"/>
    </source>
</evidence>
<evidence type="ECO:0000313" key="3">
    <source>
        <dbReference type="EnsemblProtists" id="EKX32746"/>
    </source>
</evidence>
<dbReference type="GeneID" id="17289461"/>
<dbReference type="Proteomes" id="UP000011087">
    <property type="component" value="Unassembled WGS sequence"/>
</dbReference>
<accession>L1I904</accession>
<dbReference type="KEGG" id="gtt:GUITHDRAFT_166637"/>
<dbReference type="EMBL" id="JH993174">
    <property type="protein sequence ID" value="EKX32746.1"/>
    <property type="molecule type" value="Genomic_DNA"/>
</dbReference>
<dbReference type="InterPro" id="IPR001925">
    <property type="entry name" value="Porin_Euk"/>
</dbReference>
<evidence type="ECO:0000256" key="1">
    <source>
        <dbReference type="SAM" id="SignalP"/>
    </source>
</evidence>
<organism evidence="2">
    <name type="scientific">Guillardia theta (strain CCMP2712)</name>
    <name type="common">Cryptophyte</name>
    <dbReference type="NCBI Taxonomy" id="905079"/>
    <lineage>
        <taxon>Eukaryota</taxon>
        <taxon>Cryptophyceae</taxon>
        <taxon>Pyrenomonadales</taxon>
        <taxon>Geminigeraceae</taxon>
        <taxon>Guillardia</taxon>
    </lineage>
</organism>
<sequence>MRRSILLLCAAAACSASQLRLRGGAPPVWKDLVKAPAVLDSGYSTDNKLEITSKSGLNGGIGLKTTFLRNAADKISSTFKATTSYQGVDIEANLDGSGTIKGEAKADVSGVKLTLGGSLKGGSSIKDMPAPSVAAEYSKGDLTCNARVEGKNLEAGAVFQAGDVQVGGFATYDSSAGTLGDPTIAATYNGGNFKASAVVNGLKGDDVQATYTQSINSDLDVAGTFSTNGNKFALGASYKVDAGSSVKGKINSDGILNLGYKREVDKGSVLNAGFQVDTNNVDDRHFGISLAMST</sequence>
<proteinExistence type="predicted"/>
<dbReference type="PaxDb" id="55529-EKX32746"/>
<dbReference type="OrthoDB" id="7827681at2759"/>
<dbReference type="InterPro" id="IPR027246">
    <property type="entry name" value="Porin_Euk/Tom40"/>
</dbReference>
<reference evidence="3" key="3">
    <citation type="submission" date="2016-03" db="UniProtKB">
        <authorList>
            <consortium name="EnsemblProtists"/>
        </authorList>
    </citation>
    <scope>IDENTIFICATION</scope>
</reference>
<dbReference type="EnsemblProtists" id="EKX32746">
    <property type="protein sequence ID" value="EKX32746"/>
    <property type="gene ID" value="GUITHDRAFT_166637"/>
</dbReference>
<dbReference type="STRING" id="905079.L1I904"/>
<dbReference type="HOGENOM" id="CLU_948143_0_0_1"/>
<dbReference type="GO" id="GO:0008308">
    <property type="term" value="F:voltage-gated monoatomic anion channel activity"/>
    <property type="evidence" value="ECO:0007669"/>
    <property type="project" value="InterPro"/>
</dbReference>
<reference evidence="2 4" key="1">
    <citation type="journal article" date="2012" name="Nature">
        <title>Algal genomes reveal evolutionary mosaicism and the fate of nucleomorphs.</title>
        <authorList>
            <consortium name="DOE Joint Genome Institute"/>
            <person name="Curtis B.A."/>
            <person name="Tanifuji G."/>
            <person name="Burki F."/>
            <person name="Gruber A."/>
            <person name="Irimia M."/>
            <person name="Maruyama S."/>
            <person name="Arias M.C."/>
            <person name="Ball S.G."/>
            <person name="Gile G.H."/>
            <person name="Hirakawa Y."/>
            <person name="Hopkins J.F."/>
            <person name="Kuo A."/>
            <person name="Rensing S.A."/>
            <person name="Schmutz J."/>
            <person name="Symeonidi A."/>
            <person name="Elias M."/>
            <person name="Eveleigh R.J."/>
            <person name="Herman E.K."/>
            <person name="Klute M.J."/>
            <person name="Nakayama T."/>
            <person name="Obornik M."/>
            <person name="Reyes-Prieto A."/>
            <person name="Armbrust E.V."/>
            <person name="Aves S.J."/>
            <person name="Beiko R.G."/>
            <person name="Coutinho P."/>
            <person name="Dacks J.B."/>
            <person name="Durnford D.G."/>
            <person name="Fast N.M."/>
            <person name="Green B.R."/>
            <person name="Grisdale C.J."/>
            <person name="Hempel F."/>
            <person name="Henrissat B."/>
            <person name="Hoppner M.P."/>
            <person name="Ishida K."/>
            <person name="Kim E."/>
            <person name="Koreny L."/>
            <person name="Kroth P.G."/>
            <person name="Liu Y."/>
            <person name="Malik S.B."/>
            <person name="Maier U.G."/>
            <person name="McRose D."/>
            <person name="Mock T."/>
            <person name="Neilson J.A."/>
            <person name="Onodera N.T."/>
            <person name="Poole A.M."/>
            <person name="Pritham E.J."/>
            <person name="Richards T.A."/>
            <person name="Rocap G."/>
            <person name="Roy S.W."/>
            <person name="Sarai C."/>
            <person name="Schaack S."/>
            <person name="Shirato S."/>
            <person name="Slamovits C.H."/>
            <person name="Spencer D.F."/>
            <person name="Suzuki S."/>
            <person name="Worden A.Z."/>
            <person name="Zauner S."/>
            <person name="Barry K."/>
            <person name="Bell C."/>
            <person name="Bharti A.K."/>
            <person name="Crow J.A."/>
            <person name="Grimwood J."/>
            <person name="Kramer R."/>
            <person name="Lindquist E."/>
            <person name="Lucas S."/>
            <person name="Salamov A."/>
            <person name="McFadden G.I."/>
            <person name="Lane C.E."/>
            <person name="Keeling P.J."/>
            <person name="Gray M.W."/>
            <person name="Grigoriev I.V."/>
            <person name="Archibald J.M."/>
        </authorList>
    </citation>
    <scope>NUCLEOTIDE SEQUENCE</scope>
    <source>
        <strain evidence="2 4">CCMP2712</strain>
    </source>
</reference>
<evidence type="ECO:0000313" key="4">
    <source>
        <dbReference type="Proteomes" id="UP000011087"/>
    </source>
</evidence>
<protein>
    <recommendedName>
        <fullName evidence="5">Porin domain-containing protein</fullName>
    </recommendedName>
</protein>
<reference evidence="4" key="2">
    <citation type="submission" date="2012-11" db="EMBL/GenBank/DDBJ databases">
        <authorList>
            <person name="Kuo A."/>
            <person name="Curtis B.A."/>
            <person name="Tanifuji G."/>
            <person name="Burki F."/>
            <person name="Gruber A."/>
            <person name="Irimia M."/>
            <person name="Maruyama S."/>
            <person name="Arias M.C."/>
            <person name="Ball S.G."/>
            <person name="Gile G.H."/>
            <person name="Hirakawa Y."/>
            <person name="Hopkins J.F."/>
            <person name="Rensing S.A."/>
            <person name="Schmutz J."/>
            <person name="Symeonidi A."/>
            <person name="Elias M."/>
            <person name="Eveleigh R.J."/>
            <person name="Herman E.K."/>
            <person name="Klute M.J."/>
            <person name="Nakayama T."/>
            <person name="Obornik M."/>
            <person name="Reyes-Prieto A."/>
            <person name="Armbrust E.V."/>
            <person name="Aves S.J."/>
            <person name="Beiko R.G."/>
            <person name="Coutinho P."/>
            <person name="Dacks J.B."/>
            <person name="Durnford D.G."/>
            <person name="Fast N.M."/>
            <person name="Green B.R."/>
            <person name="Grisdale C."/>
            <person name="Hempe F."/>
            <person name="Henrissat B."/>
            <person name="Hoppner M.P."/>
            <person name="Ishida K.-I."/>
            <person name="Kim E."/>
            <person name="Koreny L."/>
            <person name="Kroth P.G."/>
            <person name="Liu Y."/>
            <person name="Malik S.-B."/>
            <person name="Maier U.G."/>
            <person name="McRose D."/>
            <person name="Mock T."/>
            <person name="Neilson J.A."/>
            <person name="Onodera N.T."/>
            <person name="Poole A.M."/>
            <person name="Pritham E.J."/>
            <person name="Richards T.A."/>
            <person name="Rocap G."/>
            <person name="Roy S.W."/>
            <person name="Sarai C."/>
            <person name="Schaack S."/>
            <person name="Shirato S."/>
            <person name="Slamovits C.H."/>
            <person name="Spencer D.F."/>
            <person name="Suzuki S."/>
            <person name="Worden A.Z."/>
            <person name="Zauner S."/>
            <person name="Barry K."/>
            <person name="Bell C."/>
            <person name="Bharti A.K."/>
            <person name="Crow J.A."/>
            <person name="Grimwood J."/>
            <person name="Kramer R."/>
            <person name="Lindquist E."/>
            <person name="Lucas S."/>
            <person name="Salamov A."/>
            <person name="McFadden G.I."/>
            <person name="Lane C.E."/>
            <person name="Keeling P.J."/>
            <person name="Gray M.W."/>
            <person name="Grigoriev I.V."/>
            <person name="Archibald J.M."/>
        </authorList>
    </citation>
    <scope>NUCLEOTIDE SEQUENCE</scope>
    <source>
        <strain evidence="4">CCMP2712</strain>
    </source>
</reference>
<dbReference type="RefSeq" id="XP_005819726.1">
    <property type="nucleotide sequence ID" value="XM_005819669.1"/>
</dbReference>
<gene>
    <name evidence="2" type="ORF">GUITHDRAFT_166637</name>
</gene>
<dbReference type="AlphaFoldDB" id="L1I904"/>
<dbReference type="OMA" id="DKYPRFG"/>
<feature type="signal peptide" evidence="1">
    <location>
        <begin position="1"/>
        <end position="16"/>
    </location>
</feature>
<name>L1I904_GUITC</name>
<dbReference type="Gene3D" id="2.40.160.10">
    <property type="entry name" value="Porin"/>
    <property type="match status" value="1"/>
</dbReference>
<dbReference type="PANTHER" id="PTHR11743:SF70">
    <property type="entry name" value="GH26960P-RELATED"/>
    <property type="match status" value="1"/>
</dbReference>